<evidence type="ECO:0000313" key="2">
    <source>
        <dbReference type="EMBL" id="KRH92720.1"/>
    </source>
</evidence>
<feature type="non-terminal residue" evidence="2">
    <location>
        <position position="587"/>
    </location>
</feature>
<evidence type="ECO:0000256" key="1">
    <source>
        <dbReference type="SAM" id="MobiDB-lite"/>
    </source>
</evidence>
<dbReference type="OrthoDB" id="27187at2759"/>
<proteinExistence type="predicted"/>
<reference evidence="2 3" key="1">
    <citation type="submission" date="2015-07" db="EMBL/GenBank/DDBJ databases">
        <title>The genome of Pseudoloma neurophilia, a relevant intracellular parasite of the zebrafish.</title>
        <authorList>
            <person name="Ndikumana S."/>
            <person name="Pelin A."/>
            <person name="Sanders J."/>
            <person name="Corradi N."/>
        </authorList>
    </citation>
    <scope>NUCLEOTIDE SEQUENCE [LARGE SCALE GENOMIC DNA]</scope>
    <source>
        <strain evidence="2 3">MK1</strain>
    </source>
</reference>
<name>A0A0R0M1R3_9MICR</name>
<dbReference type="AlphaFoldDB" id="A0A0R0M1R3"/>
<dbReference type="PANTHER" id="PTHR14418">
    <property type="entry name" value="CONDENSIN COMPLEX SUBUNIT 3-RELATED"/>
    <property type="match status" value="1"/>
</dbReference>
<dbReference type="GO" id="GO:0000793">
    <property type="term" value="C:condensed chromosome"/>
    <property type="evidence" value="ECO:0007669"/>
    <property type="project" value="TreeGrafter"/>
</dbReference>
<dbReference type="VEuPathDB" id="MicrosporidiaDB:M153_32640001"/>
<accession>A0A0R0M1R3</accession>
<dbReference type="PANTHER" id="PTHR14418:SF5">
    <property type="entry name" value="CONDENSIN COMPLEX SUBUNIT 3"/>
    <property type="match status" value="1"/>
</dbReference>
<dbReference type="SUPFAM" id="SSF48371">
    <property type="entry name" value="ARM repeat"/>
    <property type="match status" value="1"/>
</dbReference>
<evidence type="ECO:0000313" key="3">
    <source>
        <dbReference type="Proteomes" id="UP000051530"/>
    </source>
</evidence>
<feature type="non-terminal residue" evidence="2">
    <location>
        <position position="1"/>
    </location>
</feature>
<protein>
    <submittedName>
        <fullName evidence="2">Chromosome condensation complex Condensin, subunit G</fullName>
    </submittedName>
</protein>
<organism evidence="2 3">
    <name type="scientific">Pseudoloma neurophilia</name>
    <dbReference type="NCBI Taxonomy" id="146866"/>
    <lineage>
        <taxon>Eukaryota</taxon>
        <taxon>Fungi</taxon>
        <taxon>Fungi incertae sedis</taxon>
        <taxon>Microsporidia</taxon>
        <taxon>Pseudoloma</taxon>
    </lineage>
</organism>
<gene>
    <name evidence="2" type="ORF">M153_32640001</name>
</gene>
<keyword evidence="3" id="KW-1185">Reference proteome</keyword>
<feature type="region of interest" description="Disordered" evidence="1">
    <location>
        <begin position="267"/>
        <end position="286"/>
    </location>
</feature>
<dbReference type="InterPro" id="IPR016024">
    <property type="entry name" value="ARM-type_fold"/>
</dbReference>
<comment type="caution">
    <text evidence="2">The sequence shown here is derived from an EMBL/GenBank/DDBJ whole genome shotgun (WGS) entry which is preliminary data.</text>
</comment>
<dbReference type="GO" id="GO:0000796">
    <property type="term" value="C:condensin complex"/>
    <property type="evidence" value="ECO:0007669"/>
    <property type="project" value="InterPro"/>
</dbReference>
<dbReference type="GO" id="GO:0007076">
    <property type="term" value="P:mitotic chromosome condensation"/>
    <property type="evidence" value="ECO:0007669"/>
    <property type="project" value="InterPro"/>
</dbReference>
<dbReference type="Proteomes" id="UP000051530">
    <property type="component" value="Unassembled WGS sequence"/>
</dbReference>
<dbReference type="InterPro" id="IPR027165">
    <property type="entry name" value="CND3"/>
</dbReference>
<sequence>KQLLETNHLPSTDFMSKIDFNMFIEILDVYILTKSKKIPKRISYFFELVVDAIENNKILIIDGIKYTSNFINVHNKIVRRNSMILLGVLIEKIKFESNKDGKLVIPDFDELDDDLNLIIRSIAERIYDIDKIIRICSIQILSNFITFKINEKATVKRIFKDILRHDPSEEVRNCVMKYLIDENCIVDKICDQSRMIRQNFYQTVLPYINISQLSQKQRVLILEKSLSEREFPAFPFFKNKIYEEYHIYTNTFSYMNEEEEKKVSFHEEDKKVRVSPNMNDDNKKTRISPYKNEEVSFYDKKVRVSPNMNEEVKVSPHMNEEVRISPYENMSLIQKLTKFVKDFFDVEINEYNESTSKQIEENRAFLTRILYEIFNDLKLDINFFKVDFYEKLDVYTSLLLHIFLSHSEFVYGRDTLKLVDFEYFSKILFSKIVDISKGNQTISDLYFMIIMFQLTNFYDIYDPNTSKEALSAVYKFLNLPVFKNDEITNRFIESSVILAGGMEKTTFDHFFGALITKHKTKNNDFLYPLCKFIMMRIIPCDKLHNAIIDEIIIPDLSNIKYKKIFNEIIFFYIISKYKEDPDCLKKK</sequence>
<dbReference type="EMBL" id="LGUB01000726">
    <property type="protein sequence ID" value="KRH92720.1"/>
    <property type="molecule type" value="Genomic_DNA"/>
</dbReference>